<dbReference type="SUPFAM" id="SSF51690">
    <property type="entry name" value="Nicotinate/Quinolinate PRTase C-terminal domain-like"/>
    <property type="match status" value="1"/>
</dbReference>
<evidence type="ECO:0000313" key="5">
    <source>
        <dbReference type="EMBL" id="GAI56024.1"/>
    </source>
</evidence>
<proteinExistence type="inferred from homology"/>
<dbReference type="PANTHER" id="PTHR32179:SF3">
    <property type="entry name" value="NICOTINATE-NUCLEOTIDE PYROPHOSPHORYLASE [CARBOXYLATING]"/>
    <property type="match status" value="1"/>
</dbReference>
<dbReference type="InterPro" id="IPR013785">
    <property type="entry name" value="Aldolase_TIM"/>
</dbReference>
<feature type="non-terminal residue" evidence="5">
    <location>
        <position position="1"/>
    </location>
</feature>
<comment type="caution">
    <text evidence="5">The sequence shown here is derived from an EMBL/GenBank/DDBJ whole genome shotgun (WGS) entry which is preliminary data.</text>
</comment>
<dbReference type="InterPro" id="IPR027277">
    <property type="entry name" value="NadC/ModD"/>
</dbReference>
<dbReference type="GO" id="GO:0004514">
    <property type="term" value="F:nicotinate-nucleotide diphosphorylase (carboxylating) activity"/>
    <property type="evidence" value="ECO:0007669"/>
    <property type="project" value="InterPro"/>
</dbReference>
<gene>
    <name evidence="5" type="ORF">S06H3_55128</name>
</gene>
<dbReference type="InterPro" id="IPR002638">
    <property type="entry name" value="Quinolinate_PRibosylTrfase_C"/>
</dbReference>
<keyword evidence="3" id="KW-0808">Transferase</keyword>
<protein>
    <recommendedName>
        <fullName evidence="4">Quinolinate phosphoribosyl transferase C-terminal domain-containing protein</fullName>
    </recommendedName>
</protein>
<accession>X1RKH4</accession>
<comment type="similarity">
    <text evidence="1">Belongs to the NadC/ModD family.</text>
</comment>
<feature type="domain" description="Quinolinate phosphoribosyl transferase C-terminal" evidence="4">
    <location>
        <begin position="1"/>
        <end position="142"/>
    </location>
</feature>
<dbReference type="FunFam" id="3.20.20.70:FF:000030">
    <property type="entry name" value="Nicotinate-nucleotide pyrophosphorylase, carboxylating"/>
    <property type="match status" value="1"/>
</dbReference>
<dbReference type="GO" id="GO:0005737">
    <property type="term" value="C:cytoplasm"/>
    <property type="evidence" value="ECO:0007669"/>
    <property type="project" value="TreeGrafter"/>
</dbReference>
<organism evidence="5">
    <name type="scientific">marine sediment metagenome</name>
    <dbReference type="NCBI Taxonomy" id="412755"/>
    <lineage>
        <taxon>unclassified sequences</taxon>
        <taxon>metagenomes</taxon>
        <taxon>ecological metagenomes</taxon>
    </lineage>
</organism>
<evidence type="ECO:0000256" key="1">
    <source>
        <dbReference type="ARBA" id="ARBA00009400"/>
    </source>
</evidence>
<keyword evidence="2" id="KW-0328">Glycosyltransferase</keyword>
<evidence type="ECO:0000256" key="2">
    <source>
        <dbReference type="ARBA" id="ARBA00022676"/>
    </source>
</evidence>
<dbReference type="InterPro" id="IPR036068">
    <property type="entry name" value="Nicotinate_pribotase-like_C"/>
</dbReference>
<dbReference type="PANTHER" id="PTHR32179">
    <property type="entry name" value="NICOTINATE-NUCLEOTIDE PYROPHOSPHORYLASE [CARBOXYLATING]"/>
    <property type="match status" value="1"/>
</dbReference>
<evidence type="ECO:0000256" key="3">
    <source>
        <dbReference type="ARBA" id="ARBA00022679"/>
    </source>
</evidence>
<dbReference type="EMBL" id="BARV01035314">
    <property type="protein sequence ID" value="GAI56024.1"/>
    <property type="molecule type" value="Genomic_DNA"/>
</dbReference>
<dbReference type="GO" id="GO:0034213">
    <property type="term" value="P:quinolinate catabolic process"/>
    <property type="evidence" value="ECO:0007669"/>
    <property type="project" value="TreeGrafter"/>
</dbReference>
<name>X1RKH4_9ZZZZ</name>
<dbReference type="AlphaFoldDB" id="X1RKH4"/>
<reference evidence="5" key="1">
    <citation type="journal article" date="2014" name="Front. Microbiol.">
        <title>High frequency of phylogenetically diverse reductive dehalogenase-homologous genes in deep subseafloor sedimentary metagenomes.</title>
        <authorList>
            <person name="Kawai M."/>
            <person name="Futagami T."/>
            <person name="Toyoda A."/>
            <person name="Takaki Y."/>
            <person name="Nishi S."/>
            <person name="Hori S."/>
            <person name="Arai W."/>
            <person name="Tsubouchi T."/>
            <person name="Morono Y."/>
            <person name="Uchiyama I."/>
            <person name="Ito T."/>
            <person name="Fujiyama A."/>
            <person name="Inagaki F."/>
            <person name="Takami H."/>
        </authorList>
    </citation>
    <scope>NUCLEOTIDE SEQUENCE</scope>
    <source>
        <strain evidence="5">Expedition CK06-06</strain>
    </source>
</reference>
<dbReference type="Gene3D" id="3.20.20.70">
    <property type="entry name" value="Aldolase class I"/>
    <property type="match status" value="1"/>
</dbReference>
<dbReference type="GO" id="GO:0009435">
    <property type="term" value="P:NAD+ biosynthetic process"/>
    <property type="evidence" value="ECO:0007669"/>
    <property type="project" value="InterPro"/>
</dbReference>
<sequence length="145" mass="16133">RLLEKYAVTCGGGDTHRLRLDDMVLIKDNHRVLFKSITEAIKVLKSQLSFTKKIEVEVEDYNMMLEAVNAGADIVMLDNMSPNEVKKAIEILEEKKLRDKVILELSGGINKGNLAEYARLGADVISSGALTHSYKSIDLSLDIVK</sequence>
<evidence type="ECO:0000259" key="4">
    <source>
        <dbReference type="Pfam" id="PF01729"/>
    </source>
</evidence>
<dbReference type="Pfam" id="PF01729">
    <property type="entry name" value="QRPTase_C"/>
    <property type="match status" value="1"/>
</dbReference>